<organism evidence="1 2">
    <name type="scientific">Dioszegia hungarica</name>
    <dbReference type="NCBI Taxonomy" id="4972"/>
    <lineage>
        <taxon>Eukaryota</taxon>
        <taxon>Fungi</taxon>
        <taxon>Dikarya</taxon>
        <taxon>Basidiomycota</taxon>
        <taxon>Agaricomycotina</taxon>
        <taxon>Tremellomycetes</taxon>
        <taxon>Tremellales</taxon>
        <taxon>Bulleribasidiaceae</taxon>
        <taxon>Dioszegia</taxon>
    </lineage>
</organism>
<accession>A0AA38LVC0</accession>
<dbReference type="RefSeq" id="XP_052946225.1">
    <property type="nucleotide sequence ID" value="XM_053093262.1"/>
</dbReference>
<dbReference type="Proteomes" id="UP001164286">
    <property type="component" value="Unassembled WGS sequence"/>
</dbReference>
<evidence type="ECO:0000313" key="2">
    <source>
        <dbReference type="Proteomes" id="UP001164286"/>
    </source>
</evidence>
<reference evidence="1" key="1">
    <citation type="journal article" date="2022" name="G3 (Bethesda)">
        <title>High quality genome of the basidiomycete yeast Dioszegia hungarica PDD-24b-2 isolated from cloud water.</title>
        <authorList>
            <person name="Jarrige D."/>
            <person name="Haridas S."/>
            <person name="Bleykasten-Grosshans C."/>
            <person name="Joly M."/>
            <person name="Nadalig T."/>
            <person name="Sancelme M."/>
            <person name="Vuilleumier S."/>
            <person name="Grigoriev I.V."/>
            <person name="Amato P."/>
            <person name="Bringel F."/>
        </authorList>
    </citation>
    <scope>NUCLEOTIDE SEQUENCE</scope>
    <source>
        <strain evidence="1">PDD-24b-2</strain>
    </source>
</reference>
<dbReference type="GeneID" id="77732467"/>
<dbReference type="EMBL" id="JAKWFO010000005">
    <property type="protein sequence ID" value="KAI9636448.1"/>
    <property type="molecule type" value="Genomic_DNA"/>
</dbReference>
<protein>
    <submittedName>
        <fullName evidence="1">Uncharacterized protein</fullName>
    </submittedName>
</protein>
<comment type="caution">
    <text evidence="1">The sequence shown here is derived from an EMBL/GenBank/DDBJ whole genome shotgun (WGS) entry which is preliminary data.</text>
</comment>
<dbReference type="AlphaFoldDB" id="A0AA38LVC0"/>
<sequence>MKPDTLSILTSAPLFSSILSYTPRSTLSTCLRVSPSISHMAASILYRDISLIHILPPAIHSPPSVDTRSPFLQYVRTLRLPPHLLYDPALCTASIAHMIRLKTVIVPGDWQGWILCPNALLPIFGCPVTHFRGLRILITGLKSPAGLINDGLLQSDLLSHATEVILSIDYLNPVYRGPRQRVTAAMGGPRYSTDLPQSVKKLTILLPAGQQQQPRMRLPAGFDMGADSGFFHTPHGPGSGPDLAEWGTYKGAADAAPDLARVITGRKEGCQVLIVMEDGDEAGAVDGGENEAGGGKLQELKERTERLVHGILGSQGSEDGTADGRAEVKWMSADEWEGREEMERLLPKKSSPV</sequence>
<keyword evidence="2" id="KW-1185">Reference proteome</keyword>
<name>A0AA38LVC0_9TREE</name>
<evidence type="ECO:0000313" key="1">
    <source>
        <dbReference type="EMBL" id="KAI9636448.1"/>
    </source>
</evidence>
<proteinExistence type="predicted"/>
<gene>
    <name evidence="1" type="ORF">MKK02DRAFT_45155</name>
</gene>